<keyword evidence="3" id="KW-1185">Reference proteome</keyword>
<dbReference type="InParanoid" id="A0A7N2MDT1"/>
<dbReference type="SUPFAM" id="SSF56784">
    <property type="entry name" value="HAD-like"/>
    <property type="match status" value="2"/>
</dbReference>
<dbReference type="NCBIfam" id="TIGR01460">
    <property type="entry name" value="HAD-SF-IIA"/>
    <property type="match status" value="1"/>
</dbReference>
<feature type="region of interest" description="Disordered" evidence="1">
    <location>
        <begin position="407"/>
        <end position="446"/>
    </location>
</feature>
<dbReference type="PANTHER" id="PTHR14269">
    <property type="entry name" value="CDP-DIACYLGLYCEROL--GLYCEROL-3-PHOSPHATE 3-PHOSPHATIDYLTRANSFERASE-RELATED"/>
    <property type="match status" value="1"/>
</dbReference>
<reference evidence="2 3" key="1">
    <citation type="journal article" date="2016" name="G3 (Bethesda)">
        <title>First Draft Assembly and Annotation of the Genome of a California Endemic Oak Quercus lobata Nee (Fagaceae).</title>
        <authorList>
            <person name="Sork V.L."/>
            <person name="Fitz-Gibbon S.T."/>
            <person name="Puiu D."/>
            <person name="Crepeau M."/>
            <person name="Gugger P.F."/>
            <person name="Sherman R."/>
            <person name="Stevens K."/>
            <person name="Langley C.H."/>
            <person name="Pellegrini M."/>
            <person name="Salzberg S.L."/>
        </authorList>
    </citation>
    <scope>NUCLEOTIDE SEQUENCE [LARGE SCALE GENOMIC DNA]</scope>
    <source>
        <strain evidence="2 3">cv. SW786</strain>
    </source>
</reference>
<dbReference type="EnsemblPlants" id="QL08p057247:mrna">
    <property type="protein sequence ID" value="QL08p057247:mrna"/>
    <property type="gene ID" value="QL08p057247"/>
</dbReference>
<accession>A0A7N2MDT1</accession>
<dbReference type="InterPro" id="IPR006357">
    <property type="entry name" value="HAD-SF_hydro_IIA"/>
</dbReference>
<dbReference type="NCBIfam" id="TIGR01456">
    <property type="entry name" value="CECR5"/>
    <property type="match status" value="1"/>
</dbReference>
<dbReference type="Proteomes" id="UP000594261">
    <property type="component" value="Chromosome 8"/>
</dbReference>
<name>A0A7N2MDT1_QUELO</name>
<organism evidence="2 3">
    <name type="scientific">Quercus lobata</name>
    <name type="common">Valley oak</name>
    <dbReference type="NCBI Taxonomy" id="97700"/>
    <lineage>
        <taxon>Eukaryota</taxon>
        <taxon>Viridiplantae</taxon>
        <taxon>Streptophyta</taxon>
        <taxon>Embryophyta</taxon>
        <taxon>Tracheophyta</taxon>
        <taxon>Spermatophyta</taxon>
        <taxon>Magnoliopsida</taxon>
        <taxon>eudicotyledons</taxon>
        <taxon>Gunneridae</taxon>
        <taxon>Pentapetalae</taxon>
        <taxon>rosids</taxon>
        <taxon>fabids</taxon>
        <taxon>Fagales</taxon>
        <taxon>Fagaceae</taxon>
        <taxon>Quercus</taxon>
    </lineage>
</organism>
<protein>
    <submittedName>
        <fullName evidence="2">Uncharacterized protein</fullName>
    </submittedName>
</protein>
<dbReference type="InterPro" id="IPR050324">
    <property type="entry name" value="CDP-alcohol_PTase-I"/>
</dbReference>
<proteinExistence type="predicted"/>
<dbReference type="PANTHER" id="PTHR14269:SF49">
    <property type="entry name" value="HYDROLASE FAMILY PROTEIN _ HAD-SUPERFAMILY PROTEIN"/>
    <property type="match status" value="1"/>
</dbReference>
<dbReference type="Pfam" id="PF13344">
    <property type="entry name" value="Hydrolase_6"/>
    <property type="match status" value="1"/>
</dbReference>
<dbReference type="Pfam" id="PF13242">
    <property type="entry name" value="Hydrolase_like"/>
    <property type="match status" value="1"/>
</dbReference>
<dbReference type="FunFam" id="3.40.50.1000:FF:000137">
    <property type="entry name" value="Hydrolase family protein / HAD-superfamily protein"/>
    <property type="match status" value="1"/>
</dbReference>
<dbReference type="Gramene" id="QL08p057247:mrna">
    <property type="protein sequence ID" value="QL08p057247:mrna"/>
    <property type="gene ID" value="QL08p057247"/>
</dbReference>
<dbReference type="GO" id="GO:0005739">
    <property type="term" value="C:mitochondrion"/>
    <property type="evidence" value="ECO:0007669"/>
    <property type="project" value="TreeGrafter"/>
</dbReference>
<dbReference type="EMBL" id="LRBV02000008">
    <property type="status" value="NOT_ANNOTATED_CDS"/>
    <property type="molecule type" value="Genomic_DNA"/>
</dbReference>
<sequence length="614" mass="68093">MNPQDMECVTKLQSITEIKARDDPLRPAVIGTARENFNKAARFFKEKRKLVVTSRKDVKAVIFLREEYGWPSFGIAFDIDGVVLRGRAPIGGSPQALRRLYGDSGALKLPFLFLTNGGGVPESRRATELSELLGVHILPSQVVQGHSPFKTLLKRFENELIIATGKGEPAVVMSEYGFKKVLSLDEYASYFENIDPVSQYKMWTTKQELGNGSDPKKLVPKYNATSDRVKAAFVVSDPVDWGRDIQVLCDILRSGGLTGHKNTQQPPLYFAADDLEYQAAFPFERLGMGAFRIALESVFNSRIFSHNQQFFFLSLPSLLFSLLAASVRLTWTERVGSDTDRTRRRGPSLAGPPRGEPEAKLDPYRPDLKHCRECLEQEPRLGPATVAGRRSAAPVLDGHLLRRGLVGGSPVRGGSHVRGKDGRGDAGAGSEHASGGLGGEAFEGEGRLGNFARGDGKWEEEDYGFSLMAKTLASSHSLDPVFFEEFLKMKRERKERKQRIIHCNALEYVSFGKPNPFVFKNAEAILRQLQSSCNDNAIDNGDVESNPFKTIYMIGDNPLVYIKGARQAGHPWFSILTRTGVFRGKDNHAEFPADLVVDTVEEAVDYILKEESTS</sequence>
<evidence type="ECO:0000313" key="3">
    <source>
        <dbReference type="Proteomes" id="UP000594261"/>
    </source>
</evidence>
<dbReference type="AlphaFoldDB" id="A0A7N2MDT1"/>
<dbReference type="GO" id="GO:0046474">
    <property type="term" value="P:glycerophospholipid biosynthetic process"/>
    <property type="evidence" value="ECO:0007669"/>
    <property type="project" value="TreeGrafter"/>
</dbReference>
<evidence type="ECO:0000256" key="1">
    <source>
        <dbReference type="SAM" id="MobiDB-lite"/>
    </source>
</evidence>
<evidence type="ECO:0000313" key="2">
    <source>
        <dbReference type="EnsemblPlants" id="QL08p057247:mrna"/>
    </source>
</evidence>
<dbReference type="InterPro" id="IPR023214">
    <property type="entry name" value="HAD_sf"/>
</dbReference>
<reference evidence="2" key="2">
    <citation type="submission" date="2021-01" db="UniProtKB">
        <authorList>
            <consortium name="EnsemblPlants"/>
        </authorList>
    </citation>
    <scope>IDENTIFICATION</scope>
</reference>
<feature type="region of interest" description="Disordered" evidence="1">
    <location>
        <begin position="337"/>
        <end position="363"/>
    </location>
</feature>
<dbReference type="InterPro" id="IPR036412">
    <property type="entry name" value="HAD-like_sf"/>
</dbReference>
<dbReference type="Gene3D" id="3.40.50.1000">
    <property type="entry name" value="HAD superfamily/HAD-like"/>
    <property type="match status" value="2"/>
</dbReference>
<dbReference type="InterPro" id="IPR006353">
    <property type="entry name" value="HAD-SF_hydro_IIA_CECR5"/>
</dbReference>